<dbReference type="GO" id="GO:1901605">
    <property type="term" value="P:alpha-amino acid metabolic process"/>
    <property type="evidence" value="ECO:0007669"/>
    <property type="project" value="TreeGrafter"/>
</dbReference>
<evidence type="ECO:0000256" key="1">
    <source>
        <dbReference type="ARBA" id="ARBA00001933"/>
    </source>
</evidence>
<dbReference type="InterPro" id="IPR004839">
    <property type="entry name" value="Aminotransferase_I/II_large"/>
</dbReference>
<dbReference type="GO" id="GO:0030170">
    <property type="term" value="F:pyridoxal phosphate binding"/>
    <property type="evidence" value="ECO:0007669"/>
    <property type="project" value="InterPro"/>
</dbReference>
<evidence type="ECO:0000313" key="8">
    <source>
        <dbReference type="Proteomes" id="UP000054097"/>
    </source>
</evidence>
<dbReference type="SUPFAM" id="SSF53383">
    <property type="entry name" value="PLP-dependent transferases"/>
    <property type="match status" value="1"/>
</dbReference>
<sequence length="476" mass="51985">MSATPSTTNVIVNHSDGIPSADTVVPNGKVAVPQVDAYPHSFYSQFLSTQSKARLPSPIRGLMPLELVPGIISLLAGKPNPSLFPITSMSITVRSPHATEGTPSEKVITMDGEKLTEALQYGPTAGLPDSVRWFAGLQEVAHKRPQGTDWALSIGSGSQDLIYKAFLAILNPGESVLVEAPVYGGVVPLLKAQSADCTEIDTDEYGVSTESMREILANWPAGKPKPKAFYTVPYGCNPSGVTTNLKRKEEVLALAHEHNFIIMEDDPYYYLYFGSSPRPPSYWELEGRGGYTRGRVLRFDSFSKILSSGLRLGLVTGPKPLVDAINLHTSTANLQVSSTTQAIAHAFLSEWGYDTFFEHTRLVSEFYRKKRDAFAKAMEKHLTGLAEWTIPEAGMFFWMKLRLPPTAAAPEGDSEELIRRKAFDAGVLALPGQSFFVLGRATPYVRASFSLLDEADVDEALRRLAGVVKSVQMPNA</sequence>
<dbReference type="STRING" id="933852.A0A0C2X5Y5"/>
<dbReference type="InterPro" id="IPR050859">
    <property type="entry name" value="Class-I_PLP-dep_aminotransf"/>
</dbReference>
<dbReference type="EMBL" id="KN824278">
    <property type="protein sequence ID" value="KIM33518.1"/>
    <property type="molecule type" value="Genomic_DNA"/>
</dbReference>
<dbReference type="PANTHER" id="PTHR42790:SF19">
    <property type="entry name" value="KYNURENINE_ALPHA-AMINOADIPATE AMINOTRANSFERASE, MITOCHONDRIAL"/>
    <property type="match status" value="1"/>
</dbReference>
<evidence type="ECO:0000256" key="2">
    <source>
        <dbReference type="ARBA" id="ARBA00007441"/>
    </source>
</evidence>
<dbReference type="PANTHER" id="PTHR42790">
    <property type="entry name" value="AMINOTRANSFERASE"/>
    <property type="match status" value="1"/>
</dbReference>
<evidence type="ECO:0000256" key="3">
    <source>
        <dbReference type="ARBA" id="ARBA00022576"/>
    </source>
</evidence>
<evidence type="ECO:0000259" key="6">
    <source>
        <dbReference type="Pfam" id="PF00155"/>
    </source>
</evidence>
<dbReference type="HOGENOM" id="CLU_017584_0_6_1"/>
<reference evidence="7 8" key="1">
    <citation type="submission" date="2014-04" db="EMBL/GenBank/DDBJ databases">
        <authorList>
            <consortium name="DOE Joint Genome Institute"/>
            <person name="Kuo A."/>
            <person name="Zuccaro A."/>
            <person name="Kohler A."/>
            <person name="Nagy L.G."/>
            <person name="Floudas D."/>
            <person name="Copeland A."/>
            <person name="Barry K.W."/>
            <person name="Cichocki N."/>
            <person name="Veneault-Fourrey C."/>
            <person name="LaButti K."/>
            <person name="Lindquist E.A."/>
            <person name="Lipzen A."/>
            <person name="Lundell T."/>
            <person name="Morin E."/>
            <person name="Murat C."/>
            <person name="Sun H."/>
            <person name="Tunlid A."/>
            <person name="Henrissat B."/>
            <person name="Grigoriev I.V."/>
            <person name="Hibbett D.S."/>
            <person name="Martin F."/>
            <person name="Nordberg H.P."/>
            <person name="Cantor M.N."/>
            <person name="Hua S.X."/>
        </authorList>
    </citation>
    <scope>NUCLEOTIDE SEQUENCE [LARGE SCALE GENOMIC DNA]</scope>
    <source>
        <strain evidence="7 8">MAFF 305830</strain>
    </source>
</reference>
<comment type="cofactor">
    <cofactor evidence="1">
        <name>pyridoxal 5'-phosphate</name>
        <dbReference type="ChEBI" id="CHEBI:597326"/>
    </cofactor>
</comment>
<gene>
    <name evidence="7" type="ORF">M408DRAFT_155781</name>
</gene>
<dbReference type="AlphaFoldDB" id="A0A0C2X5Y5"/>
<name>A0A0C2X5Y5_SERVB</name>
<keyword evidence="3" id="KW-0032">Aminotransferase</keyword>
<evidence type="ECO:0000313" key="7">
    <source>
        <dbReference type="EMBL" id="KIM33518.1"/>
    </source>
</evidence>
<keyword evidence="8" id="KW-1185">Reference proteome</keyword>
<dbReference type="FunFam" id="3.90.1150.10:FF:000166">
    <property type="entry name" value="Kynurenine/alpha-aminoadipate aminotransferase, mitochondrial"/>
    <property type="match status" value="1"/>
</dbReference>
<protein>
    <recommendedName>
        <fullName evidence="6">Aminotransferase class I/classII large domain-containing protein</fullName>
    </recommendedName>
</protein>
<keyword evidence="5" id="KW-0663">Pyridoxal phosphate</keyword>
<dbReference type="CDD" id="cd00609">
    <property type="entry name" value="AAT_like"/>
    <property type="match status" value="1"/>
</dbReference>
<accession>A0A0C2X5Y5</accession>
<dbReference type="Pfam" id="PF00155">
    <property type="entry name" value="Aminotran_1_2"/>
    <property type="match status" value="1"/>
</dbReference>
<feature type="domain" description="Aminotransferase class I/classII large" evidence="6">
    <location>
        <begin position="118"/>
        <end position="464"/>
    </location>
</feature>
<dbReference type="Gene3D" id="3.40.640.10">
    <property type="entry name" value="Type I PLP-dependent aspartate aminotransferase-like (Major domain)"/>
    <property type="match status" value="1"/>
</dbReference>
<dbReference type="InterPro" id="IPR015424">
    <property type="entry name" value="PyrdxlP-dep_Trfase"/>
</dbReference>
<dbReference type="GO" id="GO:0008483">
    <property type="term" value="F:transaminase activity"/>
    <property type="evidence" value="ECO:0007669"/>
    <property type="project" value="UniProtKB-KW"/>
</dbReference>
<proteinExistence type="inferred from homology"/>
<organism evidence="7 8">
    <name type="scientific">Serendipita vermifera MAFF 305830</name>
    <dbReference type="NCBI Taxonomy" id="933852"/>
    <lineage>
        <taxon>Eukaryota</taxon>
        <taxon>Fungi</taxon>
        <taxon>Dikarya</taxon>
        <taxon>Basidiomycota</taxon>
        <taxon>Agaricomycotina</taxon>
        <taxon>Agaricomycetes</taxon>
        <taxon>Sebacinales</taxon>
        <taxon>Serendipitaceae</taxon>
        <taxon>Serendipita</taxon>
    </lineage>
</organism>
<dbReference type="OrthoDB" id="691673at2759"/>
<evidence type="ECO:0000256" key="4">
    <source>
        <dbReference type="ARBA" id="ARBA00022679"/>
    </source>
</evidence>
<dbReference type="InterPro" id="IPR015421">
    <property type="entry name" value="PyrdxlP-dep_Trfase_major"/>
</dbReference>
<dbReference type="Proteomes" id="UP000054097">
    <property type="component" value="Unassembled WGS sequence"/>
</dbReference>
<evidence type="ECO:0000256" key="5">
    <source>
        <dbReference type="ARBA" id="ARBA00022898"/>
    </source>
</evidence>
<reference evidence="8" key="2">
    <citation type="submission" date="2015-01" db="EMBL/GenBank/DDBJ databases">
        <title>Evolutionary Origins and Diversification of the Mycorrhizal Mutualists.</title>
        <authorList>
            <consortium name="DOE Joint Genome Institute"/>
            <consortium name="Mycorrhizal Genomics Consortium"/>
            <person name="Kohler A."/>
            <person name="Kuo A."/>
            <person name="Nagy L.G."/>
            <person name="Floudas D."/>
            <person name="Copeland A."/>
            <person name="Barry K.W."/>
            <person name="Cichocki N."/>
            <person name="Veneault-Fourrey C."/>
            <person name="LaButti K."/>
            <person name="Lindquist E.A."/>
            <person name="Lipzen A."/>
            <person name="Lundell T."/>
            <person name="Morin E."/>
            <person name="Murat C."/>
            <person name="Riley R."/>
            <person name="Ohm R."/>
            <person name="Sun H."/>
            <person name="Tunlid A."/>
            <person name="Henrissat B."/>
            <person name="Grigoriev I.V."/>
            <person name="Hibbett D.S."/>
            <person name="Martin F."/>
        </authorList>
    </citation>
    <scope>NUCLEOTIDE SEQUENCE [LARGE SCALE GENOMIC DNA]</scope>
    <source>
        <strain evidence="8">MAFF 305830</strain>
    </source>
</reference>
<comment type="similarity">
    <text evidence="2">Belongs to the class-I pyridoxal-phosphate-dependent aminotransferase family.</text>
</comment>
<keyword evidence="4" id="KW-0808">Transferase</keyword>